<evidence type="ECO:0000313" key="1">
    <source>
        <dbReference type="EMBL" id="KAG5535213.1"/>
    </source>
</evidence>
<dbReference type="Proteomes" id="UP000823749">
    <property type="component" value="Chromosome 8"/>
</dbReference>
<dbReference type="EMBL" id="JACTNZ010000008">
    <property type="protein sequence ID" value="KAG5535213.1"/>
    <property type="molecule type" value="Genomic_DNA"/>
</dbReference>
<comment type="caution">
    <text evidence="1">The sequence shown here is derived from an EMBL/GenBank/DDBJ whole genome shotgun (WGS) entry which is preliminary data.</text>
</comment>
<accession>A0AAV6J5M8</accession>
<protein>
    <submittedName>
        <fullName evidence="1">Uncharacterized protein</fullName>
    </submittedName>
</protein>
<dbReference type="AlphaFoldDB" id="A0AAV6J5M8"/>
<dbReference type="EMBL" id="JACTNZ010000008">
    <property type="protein sequence ID" value="KAG5535214.1"/>
    <property type="molecule type" value="Genomic_DNA"/>
</dbReference>
<reference evidence="1" key="1">
    <citation type="submission" date="2020-08" db="EMBL/GenBank/DDBJ databases">
        <title>Plant Genome Project.</title>
        <authorList>
            <person name="Zhang R.-G."/>
        </authorList>
    </citation>
    <scope>NUCLEOTIDE SEQUENCE</scope>
    <source>
        <strain evidence="1">WSP0</strain>
        <tissue evidence="1">Leaf</tissue>
    </source>
</reference>
<dbReference type="EMBL" id="JACTNZ010000008">
    <property type="protein sequence ID" value="KAG5535212.1"/>
    <property type="molecule type" value="Genomic_DNA"/>
</dbReference>
<keyword evidence="2" id="KW-1185">Reference proteome</keyword>
<name>A0AAV6J5M8_9ERIC</name>
<evidence type="ECO:0000313" key="2">
    <source>
        <dbReference type="Proteomes" id="UP000823749"/>
    </source>
</evidence>
<organism evidence="1 2">
    <name type="scientific">Rhododendron griersonianum</name>
    <dbReference type="NCBI Taxonomy" id="479676"/>
    <lineage>
        <taxon>Eukaryota</taxon>
        <taxon>Viridiplantae</taxon>
        <taxon>Streptophyta</taxon>
        <taxon>Embryophyta</taxon>
        <taxon>Tracheophyta</taxon>
        <taxon>Spermatophyta</taxon>
        <taxon>Magnoliopsida</taxon>
        <taxon>eudicotyledons</taxon>
        <taxon>Gunneridae</taxon>
        <taxon>Pentapetalae</taxon>
        <taxon>asterids</taxon>
        <taxon>Ericales</taxon>
        <taxon>Ericaceae</taxon>
        <taxon>Ericoideae</taxon>
        <taxon>Rhodoreae</taxon>
        <taxon>Rhododendron</taxon>
    </lineage>
</organism>
<dbReference type="EMBL" id="JACTNZ010000008">
    <property type="protein sequence ID" value="KAG5535216.1"/>
    <property type="molecule type" value="Genomic_DNA"/>
</dbReference>
<sequence>MATVYTFNTIHSASTLFPLIVVFTQPTGNNYTKHTHQFSSLLSVAEEDNGNRHRLPFSCSYCYCHCTFLSLSLSLPPMYICFYINTCMIV</sequence>
<dbReference type="EMBL" id="JACTNZ010000008">
    <property type="protein sequence ID" value="KAG5535211.1"/>
    <property type="molecule type" value="Genomic_DNA"/>
</dbReference>
<gene>
    <name evidence="1" type="ORF">RHGRI_023110</name>
</gene>
<dbReference type="EMBL" id="JACTNZ010000008">
    <property type="protein sequence ID" value="KAG5535218.1"/>
    <property type="molecule type" value="Genomic_DNA"/>
</dbReference>
<proteinExistence type="predicted"/>
<dbReference type="EMBL" id="JACTNZ010000008">
    <property type="protein sequence ID" value="KAG5535210.1"/>
    <property type="molecule type" value="Genomic_DNA"/>
</dbReference>